<accession>A0A2G5HLD4</accession>
<feature type="region of interest" description="Disordered" evidence="2">
    <location>
        <begin position="738"/>
        <end position="801"/>
    </location>
</feature>
<feature type="compositionally biased region" description="Polar residues" evidence="2">
    <location>
        <begin position="700"/>
        <end position="710"/>
    </location>
</feature>
<feature type="compositionally biased region" description="Basic residues" evidence="2">
    <location>
        <begin position="1"/>
        <end position="11"/>
    </location>
</feature>
<protein>
    <submittedName>
        <fullName evidence="3">Uncharacterized protein</fullName>
    </submittedName>
</protein>
<keyword evidence="6" id="KW-1185">Reference proteome</keyword>
<dbReference type="EMBL" id="LKMD01000105">
    <property type="protein sequence ID" value="PIA93376.1"/>
    <property type="molecule type" value="Genomic_DNA"/>
</dbReference>
<evidence type="ECO:0000256" key="2">
    <source>
        <dbReference type="SAM" id="MobiDB-lite"/>
    </source>
</evidence>
<feature type="compositionally biased region" description="Polar residues" evidence="2">
    <location>
        <begin position="44"/>
        <end position="53"/>
    </location>
</feature>
<feature type="compositionally biased region" description="Low complexity" evidence="2">
    <location>
        <begin position="746"/>
        <end position="755"/>
    </location>
</feature>
<proteinExistence type="predicted"/>
<name>A0A2G5HLD4_CERBT</name>
<reference evidence="3 5" key="1">
    <citation type="submission" date="2015-10" db="EMBL/GenBank/DDBJ databases">
        <title>The cercosporin biosynthetic gene cluster was horizontally transferred to several fungal lineages and shown to be expanded in Cercospora beticola based on microsynteny with recipient genomes.</title>
        <authorList>
            <person name="De Jonge R."/>
            <person name="Ebert M.K."/>
            <person name="Suttle J.C."/>
            <person name="Jurick Ii W.M."/>
            <person name="Secor G.A."/>
            <person name="Thomma B.P."/>
            <person name="Van De Peer Y."/>
            <person name="Bolton M.D."/>
        </authorList>
    </citation>
    <scope>NUCLEOTIDE SEQUENCE [LARGE SCALE GENOMIC DNA]</scope>
    <source>
        <strain evidence="3 5">09-40</strain>
    </source>
</reference>
<feature type="region of interest" description="Disordered" evidence="2">
    <location>
        <begin position="1"/>
        <end position="53"/>
    </location>
</feature>
<evidence type="ECO:0000256" key="1">
    <source>
        <dbReference type="SAM" id="Coils"/>
    </source>
</evidence>
<dbReference type="Proteomes" id="UP001302367">
    <property type="component" value="Chromosome 4"/>
</dbReference>
<keyword evidence="1" id="KW-0175">Coiled coil</keyword>
<feature type="region of interest" description="Disordered" evidence="2">
    <location>
        <begin position="697"/>
        <end position="725"/>
    </location>
</feature>
<dbReference type="EMBL" id="CP134187">
    <property type="protein sequence ID" value="WPB01684.1"/>
    <property type="molecule type" value="Genomic_DNA"/>
</dbReference>
<evidence type="ECO:0000313" key="3">
    <source>
        <dbReference type="EMBL" id="PIA93376.1"/>
    </source>
</evidence>
<organism evidence="3 5">
    <name type="scientific">Cercospora beticola</name>
    <name type="common">Sugarbeet leaf spot fungus</name>
    <dbReference type="NCBI Taxonomy" id="122368"/>
    <lineage>
        <taxon>Eukaryota</taxon>
        <taxon>Fungi</taxon>
        <taxon>Dikarya</taxon>
        <taxon>Ascomycota</taxon>
        <taxon>Pezizomycotina</taxon>
        <taxon>Dothideomycetes</taxon>
        <taxon>Dothideomycetidae</taxon>
        <taxon>Mycosphaerellales</taxon>
        <taxon>Mycosphaerellaceae</taxon>
        <taxon>Cercospora</taxon>
    </lineage>
</organism>
<evidence type="ECO:0000313" key="4">
    <source>
        <dbReference type="EMBL" id="WPB01684.1"/>
    </source>
</evidence>
<dbReference type="Proteomes" id="UP000230605">
    <property type="component" value="Chromosome 4"/>
</dbReference>
<sequence length="801" mass="89689">MTTKSTSRHQRPVTVFPAVSTHDPPPRRQSVAMKPSPPSRTHTHAPTANLTTSVPLLSPTEKYLKSSLHAKAKHGKERMSYAELSTREVEQYAQAPIASGSSITPDIDVRAGKRRRLSVSRYEDAWQSEEDARLLNKAFRNAEDNLVVKDAQIAALRQELLHAQTSHHRKESELRQDLLFLHIMAQQRATRDHEKEKIGLHRLVAFLRVDHEKQTETLKEQHRSELESERTRHQQALAQALKEKQHAVDRSHSAYLQVQNMHTVMEHANAVAKTFESDLDDLRRLDIEEAEQREKDRRGLPPSYDSISAIDKYISPYGANRNRDNGTLDLDNIETTITSNFMRDLRAANRTSLALREHEERSRACGAGSMLFHSAMLAFATACQHLRSLLENAIESHLEPNKSCGIVDNNEGPPRQSSRSAEFDVNSPVFKLPTLAELGIPVHLGPAPASSDTRTVEHPIDLFRRAPAAPIPSINEMTPLPGVDAIIAVTDRISNTIFDLCTHVFAALDVREYCSEKLCNNKCIRLGQWLRLADDTLLQCLKRRLEATAVEDVFLKQVDQSLTCEKCKSDHCGGYCLRLHMLSYNITRLKSIRRTLDKVSSSTRAGVYFNDTMNWLRDNLEKERELSAKAALPPGRQVTPVMTDEEMALAMQYSVLDATQAAAQRAIQREDPPDEVARRLQAVRDLHFPGPRYRIVSAIDGTSSTPSSPAGESDSGQRHASAGQSNDRIETFVNRAHRHAEPPGVSSSGTRTSSSLAGDRSALLFHDGSPRPSASGVQTRAQHRMAARMRQQSDYLQDDDV</sequence>
<gene>
    <name evidence="3" type="ORF">CB0940_04443</name>
    <name evidence="4" type="ORF">RHO25_006314</name>
</gene>
<dbReference type="OrthoDB" id="3638851at2759"/>
<evidence type="ECO:0000313" key="6">
    <source>
        <dbReference type="Proteomes" id="UP001302367"/>
    </source>
</evidence>
<reference evidence="4 6" key="2">
    <citation type="submission" date="2023-09" db="EMBL/GenBank/DDBJ databases">
        <title>Complete-Gapless Cercospora beticola genome.</title>
        <authorList>
            <person name="Wyatt N.A."/>
            <person name="Spanner R.E."/>
            <person name="Bolton M.D."/>
        </authorList>
    </citation>
    <scope>NUCLEOTIDE SEQUENCE [LARGE SCALE GENOMIC DNA]</scope>
    <source>
        <strain evidence="4">Cb09-40</strain>
    </source>
</reference>
<feature type="region of interest" description="Disordered" evidence="2">
    <location>
        <begin position="401"/>
        <end position="423"/>
    </location>
</feature>
<evidence type="ECO:0000313" key="5">
    <source>
        <dbReference type="Proteomes" id="UP000230605"/>
    </source>
</evidence>
<feature type="coiled-coil region" evidence="1">
    <location>
        <begin position="219"/>
        <end position="285"/>
    </location>
</feature>
<dbReference type="AlphaFoldDB" id="A0A2G5HLD4"/>